<keyword evidence="2" id="KW-0472">Membrane</keyword>
<evidence type="ECO:0000256" key="1">
    <source>
        <dbReference type="SAM" id="MobiDB-lite"/>
    </source>
</evidence>
<keyword evidence="2" id="KW-0812">Transmembrane</keyword>
<evidence type="ECO:0000313" key="3">
    <source>
        <dbReference type="EMBL" id="TQQ80079.1"/>
    </source>
</evidence>
<proteinExistence type="predicted"/>
<sequence>MSAEPPTDPDDSDDSGGSTPNPDAENEQNRDGTAGGDERRDDARGADGEVSRTFVLGLLAIGLLLFSLFAWAALTGRGSPL</sequence>
<protein>
    <submittedName>
        <fullName evidence="3">Uncharacterized protein</fullName>
    </submittedName>
</protein>
<evidence type="ECO:0000256" key="2">
    <source>
        <dbReference type="SAM" id="Phobius"/>
    </source>
</evidence>
<feature type="transmembrane region" description="Helical" evidence="2">
    <location>
        <begin position="54"/>
        <end position="74"/>
    </location>
</feature>
<feature type="region of interest" description="Disordered" evidence="1">
    <location>
        <begin position="1"/>
        <end position="48"/>
    </location>
</feature>
<dbReference type="AlphaFoldDB" id="A0A544QMD3"/>
<name>A0A544QMD3_9EURY</name>
<evidence type="ECO:0000313" key="4">
    <source>
        <dbReference type="Proteomes" id="UP000315385"/>
    </source>
</evidence>
<reference evidence="3 4" key="1">
    <citation type="submission" date="2019-02" db="EMBL/GenBank/DDBJ databases">
        <title>Halonotius sp. a new haloqrchaeon isolated from saline water.</title>
        <authorList>
            <person name="Duran-Viseras A."/>
            <person name="Sanchez-Porro C."/>
            <person name="Ventosa A."/>
        </authorList>
    </citation>
    <scope>NUCLEOTIDE SEQUENCE [LARGE SCALE GENOMIC DNA]</scope>
    <source>
        <strain evidence="3 4">F9-27</strain>
    </source>
</reference>
<dbReference type="Proteomes" id="UP000315385">
    <property type="component" value="Unassembled WGS sequence"/>
</dbReference>
<dbReference type="EMBL" id="SESI01000002">
    <property type="protein sequence ID" value="TQQ80079.1"/>
    <property type="molecule type" value="Genomic_DNA"/>
</dbReference>
<feature type="compositionally biased region" description="Basic and acidic residues" evidence="1">
    <location>
        <begin position="36"/>
        <end position="48"/>
    </location>
</feature>
<keyword evidence="2" id="KW-1133">Transmembrane helix</keyword>
<organism evidence="3 4">
    <name type="scientific">Halonotius roseus</name>
    <dbReference type="NCBI Taxonomy" id="2511997"/>
    <lineage>
        <taxon>Archaea</taxon>
        <taxon>Methanobacteriati</taxon>
        <taxon>Methanobacteriota</taxon>
        <taxon>Stenosarchaea group</taxon>
        <taxon>Halobacteria</taxon>
        <taxon>Halobacteriales</taxon>
        <taxon>Haloferacaceae</taxon>
        <taxon>Halonotius</taxon>
    </lineage>
</organism>
<gene>
    <name evidence="3" type="ORF">EWF95_06175</name>
</gene>
<comment type="caution">
    <text evidence="3">The sequence shown here is derived from an EMBL/GenBank/DDBJ whole genome shotgun (WGS) entry which is preliminary data.</text>
</comment>
<keyword evidence="4" id="KW-1185">Reference proteome</keyword>
<dbReference type="RefSeq" id="WP_142443203.1">
    <property type="nucleotide sequence ID" value="NZ_SESI01000002.1"/>
</dbReference>
<accession>A0A544QMD3</accession>